<evidence type="ECO:0000313" key="2">
    <source>
        <dbReference type="Proteomes" id="UP000293823"/>
    </source>
</evidence>
<dbReference type="Proteomes" id="UP000293823">
    <property type="component" value="Unassembled WGS sequence"/>
</dbReference>
<organism evidence="1 2">
    <name type="scientific">Alternaria arborescens</name>
    <dbReference type="NCBI Taxonomy" id="156630"/>
    <lineage>
        <taxon>Eukaryota</taxon>
        <taxon>Fungi</taxon>
        <taxon>Dikarya</taxon>
        <taxon>Ascomycota</taxon>
        <taxon>Pezizomycotina</taxon>
        <taxon>Dothideomycetes</taxon>
        <taxon>Pleosporomycetidae</taxon>
        <taxon>Pleosporales</taxon>
        <taxon>Pleosporineae</taxon>
        <taxon>Pleosporaceae</taxon>
        <taxon>Alternaria</taxon>
        <taxon>Alternaria sect. Alternaria</taxon>
    </lineage>
</organism>
<dbReference type="AlphaFoldDB" id="A0A4Q4RG04"/>
<accession>A0A4Q4RG04</accession>
<name>A0A4Q4RG04_9PLEO</name>
<dbReference type="EMBL" id="PEJP01000039">
    <property type="protein sequence ID" value="RYO55316.1"/>
    <property type="molecule type" value="Genomic_DNA"/>
</dbReference>
<evidence type="ECO:0000313" key="1">
    <source>
        <dbReference type="EMBL" id="RYO55316.1"/>
    </source>
</evidence>
<sequence length="53" mass="6010">MRATFAGVNFLQLLTFLVVFVLILGFVSSGKGGHTTSYRVEFSVYQRWTKAHQ</sequence>
<protein>
    <submittedName>
        <fullName evidence="1">Uncharacterized protein</fullName>
    </submittedName>
</protein>
<reference evidence="2" key="1">
    <citation type="journal article" date="2019" name="bioRxiv">
        <title>Genomics, evolutionary history and diagnostics of the Alternaria alternata species group including apple and Asian pear pathotypes.</title>
        <authorList>
            <person name="Armitage A.D."/>
            <person name="Cockerton H.M."/>
            <person name="Sreenivasaprasad S."/>
            <person name="Woodhall J.W."/>
            <person name="Lane C.R."/>
            <person name="Harrison R.J."/>
            <person name="Clarkson J.P."/>
        </authorList>
    </citation>
    <scope>NUCLEOTIDE SEQUENCE [LARGE SCALE GENOMIC DNA]</scope>
    <source>
        <strain evidence="2">RGR 97.0016</strain>
    </source>
</reference>
<proteinExistence type="predicted"/>
<comment type="caution">
    <text evidence="1">The sequence shown here is derived from an EMBL/GenBank/DDBJ whole genome shotgun (WGS) entry which is preliminary data.</text>
</comment>
<keyword evidence="2" id="KW-1185">Reference proteome</keyword>
<gene>
    <name evidence="1" type="ORF">AA0113_g8987</name>
</gene>